<evidence type="ECO:0000313" key="3">
    <source>
        <dbReference type="EMBL" id="PHH77055.1"/>
    </source>
</evidence>
<keyword evidence="1" id="KW-0175">Coiled coil</keyword>
<name>A0A2C5Z5D6_9HYPO</name>
<evidence type="ECO:0000256" key="1">
    <source>
        <dbReference type="SAM" id="Coils"/>
    </source>
</evidence>
<dbReference type="EMBL" id="NJEU01000287">
    <property type="protein sequence ID" value="PHH77055.1"/>
    <property type="molecule type" value="Genomic_DNA"/>
</dbReference>
<evidence type="ECO:0000313" key="4">
    <source>
        <dbReference type="Proteomes" id="UP000224854"/>
    </source>
</evidence>
<feature type="coiled-coil region" evidence="1">
    <location>
        <begin position="396"/>
        <end position="427"/>
    </location>
</feature>
<sequence>MWSKITKAEAFEFLRCVLKTGGYTFQIADASKYWTFGMENMITPPINVQTSPKVDCAWVKWSPLALPCMPQVSCLGTLGYNRDSANQTGITYTDATRLDRCSDITFPEPAFGSDRFWYCVYGKDYPNKYLTCGGTTPTYAYGCVDETGMSVKDHLRFLSEDSPHSHGIGVPRSAVEPPRDCIPRMGWKLQLNSDLGKNIYLGPTSFGSNSDINLAQQSNCGLLVSDTIYECPGSRPNCRNGLEFDMDKVVDGHLVLQDCNDLYEPGEDRGLQRPWYCLTNLEGSQFALCSSIASGTGNDCIAYKNKWDDLAAKGIAARHGNPNQQAPRRSRGSRPSGQYTNWDASSAAAGIAARHGNPNQHASSGEDGELEQYRTEEVQYDFELERIILERERYLIRTEKAQLEAQKAKLQIEKQQIEDEKYRMAAERLKPRPQAQETEPTENEQESTPSPDTAPTCEDPEKYFGPYFVVREGVTLHGYTCNNLKAVKFIVEESYIEKGCRYGEDNPKPVFITNESGVNTNDMALLCGEFERMALDAQPIRMICTKPADDGWDIIGCWYETSSLLFGCRSLT</sequence>
<feature type="compositionally biased region" description="Low complexity" evidence="2">
    <location>
        <begin position="344"/>
        <end position="353"/>
    </location>
</feature>
<keyword evidence="4" id="KW-1185">Reference proteome</keyword>
<dbReference type="Proteomes" id="UP000224854">
    <property type="component" value="Unassembled WGS sequence"/>
</dbReference>
<gene>
    <name evidence="3" type="ORF">CDD82_3683</name>
</gene>
<feature type="region of interest" description="Disordered" evidence="2">
    <location>
        <begin position="318"/>
        <end position="372"/>
    </location>
</feature>
<reference evidence="3 4" key="1">
    <citation type="submission" date="2017-06" db="EMBL/GenBank/DDBJ databases">
        <title>Ant-infecting Ophiocordyceps genomes reveal a high diversity of potential behavioral manipulation genes and a possible major role for enterotoxins.</title>
        <authorList>
            <person name="De Bekker C."/>
            <person name="Evans H.C."/>
            <person name="Brachmann A."/>
            <person name="Hughes D.P."/>
        </authorList>
    </citation>
    <scope>NUCLEOTIDE SEQUENCE [LARGE SCALE GENOMIC DNA]</scope>
    <source>
        <strain evidence="3 4">1348a</strain>
    </source>
</reference>
<feature type="region of interest" description="Disordered" evidence="2">
    <location>
        <begin position="428"/>
        <end position="459"/>
    </location>
</feature>
<accession>A0A2C5Z5D6</accession>
<comment type="caution">
    <text evidence="3">The sequence shown here is derived from an EMBL/GenBank/DDBJ whole genome shotgun (WGS) entry which is preliminary data.</text>
</comment>
<organism evidence="3 4">
    <name type="scientific">Ophiocordyceps australis</name>
    <dbReference type="NCBI Taxonomy" id="1399860"/>
    <lineage>
        <taxon>Eukaryota</taxon>
        <taxon>Fungi</taxon>
        <taxon>Dikarya</taxon>
        <taxon>Ascomycota</taxon>
        <taxon>Pezizomycotina</taxon>
        <taxon>Sordariomycetes</taxon>
        <taxon>Hypocreomycetidae</taxon>
        <taxon>Hypocreales</taxon>
        <taxon>Ophiocordycipitaceae</taxon>
        <taxon>Ophiocordyceps</taxon>
    </lineage>
</organism>
<proteinExistence type="predicted"/>
<evidence type="ECO:0000256" key="2">
    <source>
        <dbReference type="SAM" id="MobiDB-lite"/>
    </source>
</evidence>
<dbReference type="AlphaFoldDB" id="A0A2C5Z5D6"/>
<protein>
    <submittedName>
        <fullName evidence="3">Uncharacterized protein</fullName>
    </submittedName>
</protein>
<dbReference type="OrthoDB" id="10486860at2759"/>